<evidence type="ECO:0000313" key="2">
    <source>
        <dbReference type="Proteomes" id="UP000788426"/>
    </source>
</evidence>
<sequence length="202" mass="23997">MSFTHHCNEIFNKAIQDYHLKDNVDTPISNPYQHDTIENRLYLKCWIDTVQWHLEDIIRDPHIDPLEALQLKRRIDRSNQDRTDLVEQIDSYFRHKYSDVNVKPDARLNTESPAWAIDRLSILALKIYHMNEQTLRSDASNEHLTKCKEKLNVLLEQQKDLGTAIDQLLEDIEAGKIYMKVYRQMKMYNDPSTNPVLYQNKK</sequence>
<keyword evidence="2" id="KW-1185">Reference proteome</keyword>
<accession>A0ABS6YBQ5</accession>
<comment type="caution">
    <text evidence="1">The sequence shown here is derived from an EMBL/GenBank/DDBJ whole genome shotgun (WGS) entry which is preliminary data.</text>
</comment>
<protein>
    <submittedName>
        <fullName evidence="1">DUF4254 domain-containing protein</fullName>
    </submittedName>
</protein>
<dbReference type="RefSeq" id="WP_219481144.1">
    <property type="nucleotide sequence ID" value="NZ_CAJZHJ010000011.1"/>
</dbReference>
<dbReference type="Proteomes" id="UP000788426">
    <property type="component" value="Unassembled WGS sequence"/>
</dbReference>
<organism evidence="1 2">
    <name type="scientific">Hoylesella nanceiensis</name>
    <dbReference type="NCBI Taxonomy" id="425941"/>
    <lineage>
        <taxon>Bacteria</taxon>
        <taxon>Pseudomonadati</taxon>
        <taxon>Bacteroidota</taxon>
        <taxon>Bacteroidia</taxon>
        <taxon>Bacteroidales</taxon>
        <taxon>Prevotellaceae</taxon>
        <taxon>Hoylesella</taxon>
    </lineage>
</organism>
<evidence type="ECO:0000313" key="1">
    <source>
        <dbReference type="EMBL" id="MBW4769003.1"/>
    </source>
</evidence>
<dbReference type="Pfam" id="PF14063">
    <property type="entry name" value="DUF4254"/>
    <property type="match status" value="1"/>
</dbReference>
<dbReference type="InterPro" id="IPR025350">
    <property type="entry name" value="DUF4254"/>
</dbReference>
<dbReference type="EMBL" id="JAHXCT010000003">
    <property type="protein sequence ID" value="MBW4769003.1"/>
    <property type="molecule type" value="Genomic_DNA"/>
</dbReference>
<name>A0ABS6YBQ5_9BACT</name>
<gene>
    <name evidence="1" type="ORF">KZO38_04420</name>
</gene>
<proteinExistence type="predicted"/>
<reference evidence="1 2" key="1">
    <citation type="submission" date="2021-07" db="EMBL/GenBank/DDBJ databases">
        <title>Genomic diversity and antimicrobial resistance of Prevotella spp. isolated from chronic lung disease airways.</title>
        <authorList>
            <person name="Webb K.A."/>
            <person name="Olagoke O.S."/>
            <person name="Baird T."/>
            <person name="Neill J."/>
            <person name="Pham A."/>
            <person name="Wells T.J."/>
            <person name="Ramsay K.A."/>
            <person name="Bell S.C."/>
            <person name="Sarovich D.S."/>
            <person name="Price E.P."/>
        </authorList>
    </citation>
    <scope>NUCLEOTIDE SEQUENCE [LARGE SCALE GENOMIC DNA]</scope>
    <source>
        <strain evidence="1 2">SCHI0011.S.12</strain>
    </source>
</reference>